<keyword evidence="3" id="KW-1185">Reference proteome</keyword>
<dbReference type="EMBL" id="JBGFUD010001604">
    <property type="protein sequence ID" value="MFH4976510.1"/>
    <property type="molecule type" value="Genomic_DNA"/>
</dbReference>
<reference evidence="2 3" key="1">
    <citation type="submission" date="2024-08" db="EMBL/GenBank/DDBJ databases">
        <title>Gnathostoma spinigerum genome.</title>
        <authorList>
            <person name="Gonzalez-Bertolin B."/>
            <person name="Monzon S."/>
            <person name="Zaballos A."/>
            <person name="Jimenez P."/>
            <person name="Dekumyoy P."/>
            <person name="Varona S."/>
            <person name="Cuesta I."/>
            <person name="Sumanam S."/>
            <person name="Adisakwattana P."/>
            <person name="Gasser R.B."/>
            <person name="Hernandez-Gonzalez A."/>
            <person name="Young N.D."/>
            <person name="Perteguer M.J."/>
        </authorList>
    </citation>
    <scope>NUCLEOTIDE SEQUENCE [LARGE SCALE GENOMIC DNA]</scope>
    <source>
        <strain evidence="2">AL3</strain>
        <tissue evidence="2">Liver</tissue>
    </source>
</reference>
<evidence type="ECO:0000313" key="2">
    <source>
        <dbReference type="EMBL" id="MFH4976510.1"/>
    </source>
</evidence>
<organism evidence="2 3">
    <name type="scientific">Gnathostoma spinigerum</name>
    <dbReference type="NCBI Taxonomy" id="75299"/>
    <lineage>
        <taxon>Eukaryota</taxon>
        <taxon>Metazoa</taxon>
        <taxon>Ecdysozoa</taxon>
        <taxon>Nematoda</taxon>
        <taxon>Chromadorea</taxon>
        <taxon>Rhabditida</taxon>
        <taxon>Spirurina</taxon>
        <taxon>Gnathostomatomorpha</taxon>
        <taxon>Gnathostomatoidea</taxon>
        <taxon>Gnathostomatidae</taxon>
        <taxon>Gnathostoma</taxon>
    </lineage>
</organism>
<name>A0ABD6EA34_9BILA</name>
<accession>A0ABD6EA34</accession>
<evidence type="ECO:0000256" key="1">
    <source>
        <dbReference type="SAM" id="MobiDB-lite"/>
    </source>
</evidence>
<evidence type="ECO:0000313" key="3">
    <source>
        <dbReference type="Proteomes" id="UP001608902"/>
    </source>
</evidence>
<dbReference type="Proteomes" id="UP001608902">
    <property type="component" value="Unassembled WGS sequence"/>
</dbReference>
<comment type="caution">
    <text evidence="2">The sequence shown here is derived from an EMBL/GenBank/DDBJ whole genome shotgun (WGS) entry which is preliminary data.</text>
</comment>
<gene>
    <name evidence="2" type="ORF">AB6A40_003219</name>
</gene>
<dbReference type="AlphaFoldDB" id="A0ABD6EA34"/>
<protein>
    <submittedName>
        <fullName evidence="2">Uncharacterized protein</fullName>
    </submittedName>
</protein>
<sequence length="98" mass="11284">MWDVPCIWDGIPSIFTASVVETECQFSNTRYCALKNSPIEKENRHGYSDNGALSKEIKGEEKPFGWRKEIEVEEVEECTATDKDEKGHRLNKNANFTR</sequence>
<feature type="region of interest" description="Disordered" evidence="1">
    <location>
        <begin position="78"/>
        <end position="98"/>
    </location>
</feature>
<proteinExistence type="predicted"/>